<keyword evidence="2 7" id="KW-0813">Transport</keyword>
<evidence type="ECO:0000256" key="4">
    <source>
        <dbReference type="ARBA" id="ARBA00022692"/>
    </source>
</evidence>
<comment type="similarity">
    <text evidence="7">Belongs to the binding-protein-dependent transport system permease family.</text>
</comment>
<keyword evidence="10" id="KW-1185">Reference proteome</keyword>
<name>A0A380MKF4_9GAMM</name>
<evidence type="ECO:0000256" key="6">
    <source>
        <dbReference type="ARBA" id="ARBA00023136"/>
    </source>
</evidence>
<dbReference type="EMBL" id="UHIA01000003">
    <property type="protein sequence ID" value="SUO92550.1"/>
    <property type="molecule type" value="Genomic_DNA"/>
</dbReference>
<evidence type="ECO:0000256" key="5">
    <source>
        <dbReference type="ARBA" id="ARBA00022989"/>
    </source>
</evidence>
<feature type="transmembrane region" description="Helical" evidence="7">
    <location>
        <begin position="138"/>
        <end position="162"/>
    </location>
</feature>
<dbReference type="InterPro" id="IPR000515">
    <property type="entry name" value="MetI-like"/>
</dbReference>
<evidence type="ECO:0000313" key="9">
    <source>
        <dbReference type="EMBL" id="SUO92550.1"/>
    </source>
</evidence>
<keyword evidence="3" id="KW-1003">Cell membrane</keyword>
<dbReference type="InterPro" id="IPR035906">
    <property type="entry name" value="MetI-like_sf"/>
</dbReference>
<dbReference type="SUPFAM" id="SSF161098">
    <property type="entry name" value="MetI-like"/>
    <property type="match status" value="1"/>
</dbReference>
<dbReference type="PANTHER" id="PTHR30151">
    <property type="entry name" value="ALKANE SULFONATE ABC TRANSPORTER-RELATED, MEMBRANE SUBUNIT"/>
    <property type="match status" value="1"/>
</dbReference>
<dbReference type="GO" id="GO:0005886">
    <property type="term" value="C:plasma membrane"/>
    <property type="evidence" value="ECO:0007669"/>
    <property type="project" value="UniProtKB-SubCell"/>
</dbReference>
<feature type="transmembrane region" description="Helical" evidence="7">
    <location>
        <begin position="80"/>
        <end position="99"/>
    </location>
</feature>
<dbReference type="AlphaFoldDB" id="A0A380MKF4"/>
<feature type="transmembrane region" description="Helical" evidence="7">
    <location>
        <begin position="235"/>
        <end position="254"/>
    </location>
</feature>
<evidence type="ECO:0000313" key="10">
    <source>
        <dbReference type="Proteomes" id="UP000254575"/>
    </source>
</evidence>
<sequence>MIIERGQIQQGGKWRGALSYVWGIFPALATIAGVFALWHLSYEHLGALILPTPLDVLRRVFGILQETLGRETIATTMYHGAYGLSLAIILGISGGLLAGMSRTLALLLRPLITLLLGMPPIVWIVLAIFWFGMGSTSAIFTVAITVLPMLFAAAMMGMMSMSEELKEMLKVYRLPFAARLKQLYLPHLSQQLLPALIVATGSGLKITVMAELLGGNQGIGSALASARAMLDTTDVMAYVIIIISLIMFVEYALLEPLKRWILPVRSRGN</sequence>
<dbReference type="Gene3D" id="1.10.3720.10">
    <property type="entry name" value="MetI-like"/>
    <property type="match status" value="1"/>
</dbReference>
<keyword evidence="4 7" id="KW-0812">Transmembrane</keyword>
<dbReference type="OrthoDB" id="8138334at2"/>
<evidence type="ECO:0000256" key="3">
    <source>
        <dbReference type="ARBA" id="ARBA00022475"/>
    </source>
</evidence>
<organism evidence="9 10">
    <name type="scientific">Suttonella indologenes</name>
    <dbReference type="NCBI Taxonomy" id="13276"/>
    <lineage>
        <taxon>Bacteria</taxon>
        <taxon>Pseudomonadati</taxon>
        <taxon>Pseudomonadota</taxon>
        <taxon>Gammaproteobacteria</taxon>
        <taxon>Cardiobacteriales</taxon>
        <taxon>Cardiobacteriaceae</taxon>
        <taxon>Suttonella</taxon>
    </lineage>
</organism>
<comment type="subcellular location">
    <subcellularLocation>
        <location evidence="1 7">Cell membrane</location>
        <topology evidence="1 7">Multi-pass membrane protein</topology>
    </subcellularLocation>
</comment>
<dbReference type="GO" id="GO:0055085">
    <property type="term" value="P:transmembrane transport"/>
    <property type="evidence" value="ECO:0007669"/>
    <property type="project" value="InterPro"/>
</dbReference>
<evidence type="ECO:0000259" key="8">
    <source>
        <dbReference type="PROSITE" id="PS50928"/>
    </source>
</evidence>
<reference evidence="9 10" key="1">
    <citation type="submission" date="2018-06" db="EMBL/GenBank/DDBJ databases">
        <authorList>
            <consortium name="Pathogen Informatics"/>
            <person name="Doyle S."/>
        </authorList>
    </citation>
    <scope>NUCLEOTIDE SEQUENCE [LARGE SCALE GENOMIC DNA]</scope>
    <source>
        <strain evidence="9 10">NCTC10717</strain>
    </source>
</reference>
<dbReference type="PROSITE" id="PS50928">
    <property type="entry name" value="ABC_TM1"/>
    <property type="match status" value="1"/>
</dbReference>
<dbReference type="RefSeq" id="WP_115217890.1">
    <property type="nucleotide sequence ID" value="NZ_UHIA01000003.1"/>
</dbReference>
<proteinExistence type="inferred from homology"/>
<feature type="domain" description="ABC transmembrane type-1" evidence="8">
    <location>
        <begin position="73"/>
        <end position="251"/>
    </location>
</feature>
<evidence type="ECO:0000256" key="1">
    <source>
        <dbReference type="ARBA" id="ARBA00004651"/>
    </source>
</evidence>
<feature type="transmembrane region" description="Helical" evidence="7">
    <location>
        <begin position="111"/>
        <end position="132"/>
    </location>
</feature>
<evidence type="ECO:0000256" key="2">
    <source>
        <dbReference type="ARBA" id="ARBA00022448"/>
    </source>
</evidence>
<dbReference type="Proteomes" id="UP000254575">
    <property type="component" value="Unassembled WGS sequence"/>
</dbReference>
<evidence type="ECO:0000256" key="7">
    <source>
        <dbReference type="RuleBase" id="RU363032"/>
    </source>
</evidence>
<accession>A0A380MKF4</accession>
<gene>
    <name evidence="9" type="primary">cmpB</name>
    <name evidence="9" type="ORF">NCTC10717_00611</name>
</gene>
<dbReference type="Pfam" id="PF00528">
    <property type="entry name" value="BPD_transp_1"/>
    <property type="match status" value="1"/>
</dbReference>
<dbReference type="PANTHER" id="PTHR30151:SF0">
    <property type="entry name" value="ABC TRANSPORTER PERMEASE PROTEIN MJ0413-RELATED"/>
    <property type="match status" value="1"/>
</dbReference>
<keyword evidence="6 7" id="KW-0472">Membrane</keyword>
<keyword evidence="5 7" id="KW-1133">Transmembrane helix</keyword>
<feature type="transmembrane region" description="Helical" evidence="7">
    <location>
        <begin position="20"/>
        <end position="40"/>
    </location>
</feature>
<protein>
    <submittedName>
        <fullName evidence="9">Bicarbonate transport system permease protein CmpB</fullName>
    </submittedName>
</protein>